<comment type="caution">
    <text evidence="1">The sequence shown here is derived from an EMBL/GenBank/DDBJ whole genome shotgun (WGS) entry which is preliminary data.</text>
</comment>
<dbReference type="AlphaFoldDB" id="A0AAW4X1F8"/>
<proteinExistence type="predicted"/>
<sequence>MNDEETFQYYLSKELNVHVNNYGVGNYGLDQGILRMKRRFENDKSKYSIMAVTYASVARILSVWKHYHEFGNTFAVKPRFILDENNEIKLIESPVEKREDLLNLEEFKDFFHQYDYHYENWFLKHQINWGQYSYNLFKKPIILKSVIWILLNKLERKLDFEIPVINCKENYNKVGKKRRKIKYKELVEYHKSLFLKFEELFIKLIGEFVKFSKNNNAVPIFLPLKQRRYLEYEFENGSIFERIGNKLKEKYPDLIICNVSEKLHNKVENVNELYVGGHGHYSPKANQMIADSLSNIIKDLDCE</sequence>
<protein>
    <submittedName>
        <fullName evidence="1">Uncharacterized protein</fullName>
    </submittedName>
</protein>
<dbReference type="EMBL" id="JAJFAT010000014">
    <property type="protein sequence ID" value="MCC3145651.1"/>
    <property type="molecule type" value="Genomic_DNA"/>
</dbReference>
<dbReference type="RefSeq" id="WP_229346352.1">
    <property type="nucleotide sequence ID" value="NZ_JAJFAT010000014.1"/>
</dbReference>
<gene>
    <name evidence="1" type="ORF">LJ207_09975</name>
</gene>
<reference evidence="1 2" key="1">
    <citation type="submission" date="2021-10" db="EMBL/GenBank/DDBJ databases">
        <authorList>
            <person name="Grouzdev D.S."/>
            <person name="Pantiukh K.S."/>
            <person name="Krutkina M.S."/>
        </authorList>
    </citation>
    <scope>NUCLEOTIDE SEQUENCE [LARGE SCALE GENOMIC DNA]</scope>
    <source>
        <strain evidence="1 2">Z-7514</strain>
    </source>
</reference>
<evidence type="ECO:0000313" key="1">
    <source>
        <dbReference type="EMBL" id="MCC3145651.1"/>
    </source>
</evidence>
<keyword evidence="2" id="KW-1185">Reference proteome</keyword>
<dbReference type="SUPFAM" id="SSF52266">
    <property type="entry name" value="SGNH hydrolase"/>
    <property type="match status" value="1"/>
</dbReference>
<dbReference type="Proteomes" id="UP001199296">
    <property type="component" value="Unassembled WGS sequence"/>
</dbReference>
<evidence type="ECO:0000313" key="2">
    <source>
        <dbReference type="Proteomes" id="UP001199296"/>
    </source>
</evidence>
<organism evidence="1 2">
    <name type="scientific">Halanaerobium polyolivorans</name>
    <dbReference type="NCBI Taxonomy" id="2886943"/>
    <lineage>
        <taxon>Bacteria</taxon>
        <taxon>Bacillati</taxon>
        <taxon>Bacillota</taxon>
        <taxon>Clostridia</taxon>
        <taxon>Halanaerobiales</taxon>
        <taxon>Halanaerobiaceae</taxon>
        <taxon>Halanaerobium</taxon>
    </lineage>
</organism>
<name>A0AAW4X1F8_9FIRM</name>
<accession>A0AAW4X1F8</accession>